<sequence length="59" mass="6688">MKFNQKIDALKRIISPQLDYEMLNGVCPQKELKALGAHIRGQIQASLNTLGLQIKFVYT</sequence>
<name>A0ABR2IJP5_9EUKA</name>
<keyword evidence="3" id="KW-1185">Reference proteome</keyword>
<reference evidence="2 3" key="1">
    <citation type="submission" date="2024-04" db="EMBL/GenBank/DDBJ databases">
        <title>Tritrichomonas musculus Genome.</title>
        <authorList>
            <person name="Alves-Ferreira E."/>
            <person name="Grigg M."/>
            <person name="Lorenzi H."/>
            <person name="Galac M."/>
        </authorList>
    </citation>
    <scope>NUCLEOTIDE SEQUENCE [LARGE SCALE GENOMIC DNA]</scope>
    <source>
        <strain evidence="2 3">EAF2021</strain>
    </source>
</reference>
<dbReference type="Proteomes" id="UP001470230">
    <property type="component" value="Unassembled WGS sequence"/>
</dbReference>
<evidence type="ECO:0000313" key="1">
    <source>
        <dbReference type="EMBL" id="KAK8833662.1"/>
    </source>
</evidence>
<organism evidence="2 3">
    <name type="scientific">Tritrichomonas musculus</name>
    <dbReference type="NCBI Taxonomy" id="1915356"/>
    <lineage>
        <taxon>Eukaryota</taxon>
        <taxon>Metamonada</taxon>
        <taxon>Parabasalia</taxon>
        <taxon>Tritrichomonadida</taxon>
        <taxon>Tritrichomonadidae</taxon>
        <taxon>Tritrichomonas</taxon>
    </lineage>
</organism>
<dbReference type="EMBL" id="JAPFFF010000740">
    <property type="protein sequence ID" value="KAK8833662.1"/>
    <property type="molecule type" value="Genomic_DNA"/>
</dbReference>
<evidence type="ECO:0000313" key="3">
    <source>
        <dbReference type="Proteomes" id="UP001470230"/>
    </source>
</evidence>
<protein>
    <submittedName>
        <fullName evidence="2">Uncharacterized protein</fullName>
    </submittedName>
</protein>
<evidence type="ECO:0000313" key="2">
    <source>
        <dbReference type="EMBL" id="KAK8863839.1"/>
    </source>
</evidence>
<comment type="caution">
    <text evidence="2">The sequence shown here is derived from an EMBL/GenBank/DDBJ whole genome shotgun (WGS) entry which is preliminary data.</text>
</comment>
<gene>
    <name evidence="2" type="ORF">M9Y10_011529</name>
    <name evidence="1" type="ORF">M9Y10_042516</name>
</gene>
<accession>A0ABR2IJP5</accession>
<dbReference type="EMBL" id="JAPFFF010000017">
    <property type="protein sequence ID" value="KAK8863839.1"/>
    <property type="molecule type" value="Genomic_DNA"/>
</dbReference>
<proteinExistence type="predicted"/>